<dbReference type="PANTHER" id="PTHR11941">
    <property type="entry name" value="ENOYL-COA HYDRATASE-RELATED"/>
    <property type="match status" value="1"/>
</dbReference>
<evidence type="ECO:0000313" key="1">
    <source>
        <dbReference type="EMBL" id="PKT75055.1"/>
    </source>
</evidence>
<dbReference type="Gene3D" id="3.90.226.10">
    <property type="entry name" value="2-enoyl-CoA Hydratase, Chain A, domain 1"/>
    <property type="match status" value="1"/>
</dbReference>
<dbReference type="Pfam" id="PF00378">
    <property type="entry name" value="ECH_1"/>
    <property type="match status" value="1"/>
</dbReference>
<protein>
    <submittedName>
        <fullName evidence="1">Enoyl-CoA hydratase</fullName>
    </submittedName>
</protein>
<dbReference type="SUPFAM" id="SSF52096">
    <property type="entry name" value="ClpP/crotonase"/>
    <property type="match status" value="1"/>
</dbReference>
<keyword evidence="2" id="KW-1185">Reference proteome</keyword>
<dbReference type="OrthoDB" id="8452484at2"/>
<dbReference type="CDD" id="cd06558">
    <property type="entry name" value="crotonase-like"/>
    <property type="match status" value="1"/>
</dbReference>
<reference evidence="1 2" key="1">
    <citation type="submission" date="2017-12" db="EMBL/GenBank/DDBJ databases">
        <title>Streptomyces populusis sp. nov., a novel endophytic actinobacterium isolated from stems of Populus adenopoda Maxim.</title>
        <authorList>
            <person name="Wang Z."/>
        </authorList>
    </citation>
    <scope>NUCLEOTIDE SEQUENCE [LARGE SCALE GENOMIC DNA]</scope>
    <source>
        <strain evidence="1 2">A249</strain>
    </source>
</reference>
<dbReference type="InterPro" id="IPR001753">
    <property type="entry name" value="Enoyl-CoA_hydra/iso"/>
</dbReference>
<dbReference type="Proteomes" id="UP000236178">
    <property type="component" value="Unassembled WGS sequence"/>
</dbReference>
<organism evidence="1 2">
    <name type="scientific">Streptomyces populi</name>
    <dbReference type="NCBI Taxonomy" id="2058924"/>
    <lineage>
        <taxon>Bacteria</taxon>
        <taxon>Bacillati</taxon>
        <taxon>Actinomycetota</taxon>
        <taxon>Actinomycetes</taxon>
        <taxon>Kitasatosporales</taxon>
        <taxon>Streptomycetaceae</taxon>
        <taxon>Streptomyces</taxon>
    </lineage>
</organism>
<dbReference type="PANTHER" id="PTHR11941:SF54">
    <property type="entry name" value="ENOYL-COA HYDRATASE, MITOCHONDRIAL"/>
    <property type="match status" value="1"/>
</dbReference>
<proteinExistence type="predicted"/>
<comment type="caution">
    <text evidence="1">The sequence shown here is derived from an EMBL/GenBank/DDBJ whole genome shotgun (WGS) entry which is preliminary data.</text>
</comment>
<sequence>MDSPPKNLFDAPMWEAWKTALKWLGDHPPRGLLIRAEGTVVSAGVDVEVFRQMSPDDAESFWAEQLAITQALQQLPFPTVFAAHSMTLTAAFELALACDLIVATGSARFGLVERVVGFTPAMGGTQRLAERAGPGRAREAVMTGKLYRATTLERWGVVNEIFELATFQDDAHAYAMELATGPTVAHAATKQVVAHFLAGGTGAADAALPGIAAEVSRSEDHRRSVEAFLTEGPAHRTACHGR</sequence>
<name>A0A2I0SYS6_9ACTN</name>
<gene>
    <name evidence="1" type="ORF">CW362_00655</name>
</gene>
<dbReference type="AlphaFoldDB" id="A0A2I0SYS6"/>
<dbReference type="GO" id="GO:0006635">
    <property type="term" value="P:fatty acid beta-oxidation"/>
    <property type="evidence" value="ECO:0007669"/>
    <property type="project" value="TreeGrafter"/>
</dbReference>
<evidence type="ECO:0000313" key="2">
    <source>
        <dbReference type="Proteomes" id="UP000236178"/>
    </source>
</evidence>
<dbReference type="GO" id="GO:0003824">
    <property type="term" value="F:catalytic activity"/>
    <property type="evidence" value="ECO:0007669"/>
    <property type="project" value="UniProtKB-ARBA"/>
</dbReference>
<accession>A0A2I0SYS6</accession>
<dbReference type="EMBL" id="PJOS01000001">
    <property type="protein sequence ID" value="PKT75055.1"/>
    <property type="molecule type" value="Genomic_DNA"/>
</dbReference>
<dbReference type="InterPro" id="IPR029045">
    <property type="entry name" value="ClpP/crotonase-like_dom_sf"/>
</dbReference>